<dbReference type="PANTHER" id="PTHR33908">
    <property type="entry name" value="MANNOSYLTRANSFERASE YKCB-RELATED"/>
    <property type="match status" value="1"/>
</dbReference>
<dbReference type="InterPro" id="IPR050297">
    <property type="entry name" value="LipidA_mod_glycosyltrf_83"/>
</dbReference>
<keyword evidence="4" id="KW-0808">Transferase</keyword>
<feature type="transmembrane region" description="Helical" evidence="8">
    <location>
        <begin position="101"/>
        <end position="120"/>
    </location>
</feature>
<evidence type="ECO:0000313" key="10">
    <source>
        <dbReference type="Proteomes" id="UP001202281"/>
    </source>
</evidence>
<feature type="transmembrane region" description="Helical" evidence="8">
    <location>
        <begin position="31"/>
        <end position="50"/>
    </location>
</feature>
<keyword evidence="7 8" id="KW-0472">Membrane</keyword>
<feature type="transmembrane region" description="Helical" evidence="8">
    <location>
        <begin position="360"/>
        <end position="381"/>
    </location>
</feature>
<dbReference type="EMBL" id="JALHLG010000005">
    <property type="protein sequence ID" value="MCJ2186068.1"/>
    <property type="molecule type" value="Genomic_DNA"/>
</dbReference>
<evidence type="ECO:0000256" key="2">
    <source>
        <dbReference type="ARBA" id="ARBA00022475"/>
    </source>
</evidence>
<gene>
    <name evidence="9" type="ORF">MTR66_04480</name>
</gene>
<proteinExistence type="predicted"/>
<dbReference type="RefSeq" id="WP_243918277.1">
    <property type="nucleotide sequence ID" value="NZ_JALHLG010000005.1"/>
</dbReference>
<comment type="caution">
    <text evidence="9">The sequence shown here is derived from an EMBL/GenBank/DDBJ whole genome shotgun (WGS) entry which is preliminary data.</text>
</comment>
<evidence type="ECO:0000256" key="5">
    <source>
        <dbReference type="ARBA" id="ARBA00022692"/>
    </source>
</evidence>
<keyword evidence="10" id="KW-1185">Reference proteome</keyword>
<feature type="transmembrane region" description="Helical" evidence="8">
    <location>
        <begin position="185"/>
        <end position="214"/>
    </location>
</feature>
<comment type="subcellular location">
    <subcellularLocation>
        <location evidence="1">Cell membrane</location>
        <topology evidence="1">Multi-pass membrane protein</topology>
    </subcellularLocation>
</comment>
<feature type="transmembrane region" description="Helical" evidence="8">
    <location>
        <begin position="335"/>
        <end position="354"/>
    </location>
</feature>
<protein>
    <submittedName>
        <fullName evidence="9">Glycosyltransferase family 39 protein</fullName>
    </submittedName>
</protein>
<keyword evidence="6 8" id="KW-1133">Transmembrane helix</keyword>
<reference evidence="9 10" key="1">
    <citation type="submission" date="2022-04" db="EMBL/GenBank/DDBJ databases">
        <title>Identification of a novel bacterium isolated from mangrove sediments.</title>
        <authorList>
            <person name="Pan X."/>
        </authorList>
    </citation>
    <scope>NUCLEOTIDE SEQUENCE [LARGE SCALE GENOMIC DNA]</scope>
    <source>
        <strain evidence="9 10">B2638</strain>
    </source>
</reference>
<name>A0ABT0BM72_9SPHN</name>
<organism evidence="9 10">
    <name type="scientific">Novosphingobium beihaiensis</name>
    <dbReference type="NCBI Taxonomy" id="2930389"/>
    <lineage>
        <taxon>Bacteria</taxon>
        <taxon>Pseudomonadati</taxon>
        <taxon>Pseudomonadota</taxon>
        <taxon>Alphaproteobacteria</taxon>
        <taxon>Sphingomonadales</taxon>
        <taxon>Sphingomonadaceae</taxon>
        <taxon>Novosphingobium</taxon>
    </lineage>
</organism>
<evidence type="ECO:0000256" key="3">
    <source>
        <dbReference type="ARBA" id="ARBA00022676"/>
    </source>
</evidence>
<keyword evidence="5 8" id="KW-0812">Transmembrane</keyword>
<evidence type="ECO:0000256" key="6">
    <source>
        <dbReference type="ARBA" id="ARBA00022989"/>
    </source>
</evidence>
<sequence>MIAATGRLIARIPRRSAWRGGVVRLHRQPSLYLPAGYFALALLVRLVMIGKPAFQSDEQFYLLAGQRMAEGALPYVDLWDRKPYGLFLIYRSVFLLPSDPVLTYQVLGIVFSVATALVIARMARMIAPERGAQFAGLAYLLYQPVFNVALGQSPVFYNLPVALAALIVVRASLRPRDAGLVRAGCAAMALIGLALQIKYTAVFEGVGLGLMLLARARRDGWKPARLAGIGALWIAVALAPTAAVLAGYALAGHGEAFVQANFLSIFGRRTDWADALAQLAKETLAMTPFALAVLLAPRRLDLKSGTAPAALPPLRIWALFAVAGFLAVPPWFDHYLGPVLVPLSILAAPVLAWTGPKGHWYGRLLLGFGTLGAVAAPAFQVHERGTAAEFRQATALIARELHGRCLYVYEGDSALYRTTHACIPTRFAYPSHLDAMKEGRALGVDPVAEVRRLMASRPGVVVMARHGTSNLPNLQTRALMRRILARDYRRYREITLGTRKFELYRLRN</sequence>
<evidence type="ECO:0000256" key="1">
    <source>
        <dbReference type="ARBA" id="ARBA00004651"/>
    </source>
</evidence>
<evidence type="ECO:0000256" key="8">
    <source>
        <dbReference type="SAM" id="Phobius"/>
    </source>
</evidence>
<evidence type="ECO:0000256" key="7">
    <source>
        <dbReference type="ARBA" id="ARBA00023136"/>
    </source>
</evidence>
<evidence type="ECO:0000313" key="9">
    <source>
        <dbReference type="EMBL" id="MCJ2186068.1"/>
    </source>
</evidence>
<dbReference type="PANTHER" id="PTHR33908:SF3">
    <property type="entry name" value="UNDECAPRENYL PHOSPHATE-ALPHA-4-AMINO-4-DEOXY-L-ARABINOSE ARABINOSYL TRANSFERASE"/>
    <property type="match status" value="1"/>
</dbReference>
<evidence type="ECO:0000256" key="4">
    <source>
        <dbReference type="ARBA" id="ARBA00022679"/>
    </source>
</evidence>
<keyword evidence="2" id="KW-1003">Cell membrane</keyword>
<feature type="transmembrane region" description="Helical" evidence="8">
    <location>
        <begin position="226"/>
        <end position="251"/>
    </location>
</feature>
<keyword evidence="3" id="KW-0328">Glycosyltransferase</keyword>
<accession>A0ABT0BM72</accession>
<feature type="transmembrane region" description="Helical" evidence="8">
    <location>
        <begin position="155"/>
        <end position="173"/>
    </location>
</feature>
<dbReference type="Proteomes" id="UP001202281">
    <property type="component" value="Unassembled WGS sequence"/>
</dbReference>